<dbReference type="Proteomes" id="UP000035661">
    <property type="component" value="Chromosome"/>
</dbReference>
<accession>A0A0H3XJ68</accession>
<dbReference type="GO" id="GO:0046914">
    <property type="term" value="F:transition metal ion binding"/>
    <property type="evidence" value="ECO:0007669"/>
    <property type="project" value="InterPro"/>
</dbReference>
<protein>
    <recommendedName>
        <fullName evidence="2">Ferrous iron transporter FeoA-like domain-containing protein</fullName>
    </recommendedName>
</protein>
<dbReference type="InterPro" id="IPR038157">
    <property type="entry name" value="FeoA_core_dom"/>
</dbReference>
<dbReference type="STRING" id="315358.SERIO_v1c02770"/>
<dbReference type="KEGG" id="seri:SERIO_v1c02770"/>
<sequence>MLGKEYCGKKVTVVRINPLIENEFLHKIHQIGIYPHQEIEVIKYQNKILHIRVNNVEYAINIDQAKYIEVRYVVS</sequence>
<feature type="domain" description="Ferrous iron transporter FeoA-like" evidence="2">
    <location>
        <begin position="8"/>
        <end position="71"/>
    </location>
</feature>
<dbReference type="AlphaFoldDB" id="A0A0H3XJ68"/>
<dbReference type="SUPFAM" id="SSF50037">
    <property type="entry name" value="C-terminal domain of transcriptional repressors"/>
    <property type="match status" value="1"/>
</dbReference>
<dbReference type="InterPro" id="IPR008988">
    <property type="entry name" value="Transcriptional_repressor_C"/>
</dbReference>
<dbReference type="PATRIC" id="fig|743698.3.peg.279"/>
<dbReference type="EMBL" id="CP011856">
    <property type="protein sequence ID" value="AKM53861.1"/>
    <property type="molecule type" value="Genomic_DNA"/>
</dbReference>
<evidence type="ECO:0000259" key="2">
    <source>
        <dbReference type="Pfam" id="PF04023"/>
    </source>
</evidence>
<reference evidence="4" key="2">
    <citation type="submission" date="2015-06" db="EMBL/GenBank/DDBJ databases">
        <title>Complete genome sequence of Spiroplasma eriocheiris TDA-040725-5 (DSM 21848).</title>
        <authorList>
            <person name="Lo W.-S."/>
            <person name="Kuo C.-H."/>
        </authorList>
    </citation>
    <scope>NUCLEOTIDE SEQUENCE [LARGE SCALE GENOMIC DNA]</scope>
    <source>
        <strain evidence="4">TDA-040725-5</strain>
    </source>
</reference>
<evidence type="ECO:0000256" key="1">
    <source>
        <dbReference type="ARBA" id="ARBA00023004"/>
    </source>
</evidence>
<keyword evidence="1" id="KW-0408">Iron</keyword>
<name>A0A0H3XJ68_9MOLU</name>
<dbReference type="InterPro" id="IPR007167">
    <property type="entry name" value="Fe-transptr_FeoA-like"/>
</dbReference>
<organism evidence="3 4">
    <name type="scientific">Spiroplasma eriocheiris</name>
    <dbReference type="NCBI Taxonomy" id="315358"/>
    <lineage>
        <taxon>Bacteria</taxon>
        <taxon>Bacillati</taxon>
        <taxon>Mycoplasmatota</taxon>
        <taxon>Mollicutes</taxon>
        <taxon>Entomoplasmatales</taxon>
        <taxon>Spiroplasmataceae</taxon>
        <taxon>Spiroplasma</taxon>
    </lineage>
</organism>
<dbReference type="Gene3D" id="2.30.30.90">
    <property type="match status" value="1"/>
</dbReference>
<proteinExistence type="predicted"/>
<gene>
    <name evidence="3" type="ORF">SERIO_v1c02770</name>
</gene>
<reference evidence="3 4" key="1">
    <citation type="journal article" date="2015" name="Genome Biol. Evol.">
        <title>Found and Lost: The Fates of Horizontally Acquired Genes in Arthropod-Symbiotic Spiroplasma.</title>
        <authorList>
            <person name="Lo W.S."/>
            <person name="Gasparich G.E."/>
            <person name="Kuo C.H."/>
        </authorList>
    </citation>
    <scope>NUCLEOTIDE SEQUENCE [LARGE SCALE GENOMIC DNA]</scope>
    <source>
        <strain evidence="4">TDA-040725-5</strain>
    </source>
</reference>
<evidence type="ECO:0000313" key="4">
    <source>
        <dbReference type="Proteomes" id="UP000035661"/>
    </source>
</evidence>
<keyword evidence="4" id="KW-1185">Reference proteome</keyword>
<evidence type="ECO:0000313" key="3">
    <source>
        <dbReference type="EMBL" id="AKM53861.1"/>
    </source>
</evidence>
<dbReference type="RefSeq" id="WP_047791130.1">
    <property type="nucleotide sequence ID" value="NZ_CP011856.1"/>
</dbReference>
<dbReference type="Pfam" id="PF04023">
    <property type="entry name" value="FeoA"/>
    <property type="match status" value="1"/>
</dbReference>